<dbReference type="RefSeq" id="WP_184833405.1">
    <property type="nucleotide sequence ID" value="NZ_JACHMN010000002.1"/>
</dbReference>
<organism evidence="1 2">
    <name type="scientific">Allocatelliglobosispora scoriae</name>
    <dbReference type="NCBI Taxonomy" id="643052"/>
    <lineage>
        <taxon>Bacteria</taxon>
        <taxon>Bacillati</taxon>
        <taxon>Actinomycetota</taxon>
        <taxon>Actinomycetes</taxon>
        <taxon>Micromonosporales</taxon>
        <taxon>Micromonosporaceae</taxon>
        <taxon>Allocatelliglobosispora</taxon>
    </lineage>
</organism>
<dbReference type="Gene3D" id="3.40.47.10">
    <property type="match status" value="1"/>
</dbReference>
<dbReference type="InterPro" id="IPR016039">
    <property type="entry name" value="Thiolase-like"/>
</dbReference>
<protein>
    <recommendedName>
        <fullName evidence="3">3-oxoacyl-ACP synthase</fullName>
    </recommendedName>
</protein>
<keyword evidence="2" id="KW-1185">Reference proteome</keyword>
<name>A0A841BKL1_9ACTN</name>
<gene>
    <name evidence="1" type="ORF">F4553_001277</name>
</gene>
<dbReference type="AlphaFoldDB" id="A0A841BKL1"/>
<evidence type="ECO:0000313" key="1">
    <source>
        <dbReference type="EMBL" id="MBB5867898.1"/>
    </source>
</evidence>
<evidence type="ECO:0008006" key="3">
    <source>
        <dbReference type="Google" id="ProtNLM"/>
    </source>
</evidence>
<dbReference type="GO" id="GO:0016746">
    <property type="term" value="F:acyltransferase activity"/>
    <property type="evidence" value="ECO:0007669"/>
    <property type="project" value="InterPro"/>
</dbReference>
<dbReference type="EMBL" id="JACHMN010000002">
    <property type="protein sequence ID" value="MBB5867898.1"/>
    <property type="molecule type" value="Genomic_DNA"/>
</dbReference>
<comment type="caution">
    <text evidence="1">The sequence shown here is derived from an EMBL/GenBank/DDBJ whole genome shotgun (WGS) entry which is preliminary data.</text>
</comment>
<sequence>MDGIYVGSFAHALGSQKRHLRESAAAGLLRSAPADLEAAGFQWHHVCAPRDTAYDLARAAVAEIAARDGLADIDAIVYATCLSVIR</sequence>
<dbReference type="Proteomes" id="UP000587527">
    <property type="component" value="Unassembled WGS sequence"/>
</dbReference>
<accession>A0A841BKL1</accession>
<reference evidence="1 2" key="1">
    <citation type="submission" date="2020-08" db="EMBL/GenBank/DDBJ databases">
        <title>Sequencing the genomes of 1000 actinobacteria strains.</title>
        <authorList>
            <person name="Klenk H.-P."/>
        </authorList>
    </citation>
    <scope>NUCLEOTIDE SEQUENCE [LARGE SCALE GENOMIC DNA]</scope>
    <source>
        <strain evidence="1 2">DSM 45362</strain>
    </source>
</reference>
<proteinExistence type="predicted"/>
<evidence type="ECO:0000313" key="2">
    <source>
        <dbReference type="Proteomes" id="UP000587527"/>
    </source>
</evidence>